<feature type="transmembrane region" description="Helical" evidence="8">
    <location>
        <begin position="194"/>
        <end position="211"/>
    </location>
</feature>
<dbReference type="SMART" id="SM00014">
    <property type="entry name" value="acidPPc"/>
    <property type="match status" value="1"/>
</dbReference>
<feature type="transmembrane region" description="Helical" evidence="8">
    <location>
        <begin position="170"/>
        <end position="188"/>
    </location>
</feature>
<dbReference type="VEuPathDB" id="FungiDB:SCODWIG_03975"/>
<dbReference type="Gene3D" id="1.20.144.10">
    <property type="entry name" value="Phosphatidic acid phosphatase type 2/haloperoxidase"/>
    <property type="match status" value="1"/>
</dbReference>
<feature type="transmembrane region" description="Helical" evidence="8">
    <location>
        <begin position="323"/>
        <end position="342"/>
    </location>
</feature>
<organism evidence="10 11">
    <name type="scientific">Saccharomycodes ludwigii</name>
    <dbReference type="NCBI Taxonomy" id="36035"/>
    <lineage>
        <taxon>Eukaryota</taxon>
        <taxon>Fungi</taxon>
        <taxon>Dikarya</taxon>
        <taxon>Ascomycota</taxon>
        <taxon>Saccharomycotina</taxon>
        <taxon>Saccharomycetes</taxon>
        <taxon>Saccharomycodales</taxon>
        <taxon>Saccharomycodaceae</taxon>
        <taxon>Saccharomycodes</taxon>
    </lineage>
</organism>
<dbReference type="EMBL" id="UFAJ01001268">
    <property type="protein sequence ID" value="SSD62213.1"/>
    <property type="molecule type" value="Genomic_DNA"/>
</dbReference>
<evidence type="ECO:0000256" key="7">
    <source>
        <dbReference type="ARBA" id="ARBA00038324"/>
    </source>
</evidence>
<comment type="similarity">
    <text evidence="7">Belongs to the type 2 lipid phosphate phosphatase family.</text>
</comment>
<evidence type="ECO:0000256" key="5">
    <source>
        <dbReference type="ARBA" id="ARBA00022989"/>
    </source>
</evidence>
<dbReference type="CDD" id="cd03388">
    <property type="entry name" value="PAP2_SPPase1"/>
    <property type="match status" value="1"/>
</dbReference>
<name>A0A376BBZ8_9ASCO</name>
<evidence type="ECO:0000256" key="6">
    <source>
        <dbReference type="ARBA" id="ARBA00023136"/>
    </source>
</evidence>
<keyword evidence="6 8" id="KW-0472">Membrane</keyword>
<dbReference type="PANTHER" id="PTHR14969:SF28">
    <property type="entry name" value="DIHYDROSPHINGOSINE 1-PHOSPHATE PHOSPHATASE LCB3-RELATED"/>
    <property type="match status" value="1"/>
</dbReference>
<dbReference type="InterPro" id="IPR000326">
    <property type="entry name" value="PAP2/HPO"/>
</dbReference>
<keyword evidence="5 8" id="KW-1133">Transmembrane helix</keyword>
<dbReference type="Pfam" id="PF01569">
    <property type="entry name" value="PAP2"/>
    <property type="match status" value="1"/>
</dbReference>
<dbReference type="GO" id="GO:0005789">
    <property type="term" value="C:endoplasmic reticulum membrane"/>
    <property type="evidence" value="ECO:0007669"/>
    <property type="project" value="UniProtKB-SubCell"/>
</dbReference>
<evidence type="ECO:0000256" key="2">
    <source>
        <dbReference type="ARBA" id="ARBA00022692"/>
    </source>
</evidence>
<evidence type="ECO:0000256" key="8">
    <source>
        <dbReference type="SAM" id="Phobius"/>
    </source>
</evidence>
<protein>
    <submittedName>
        <fullName evidence="10">Related to Dihydrosphingosine 1-phosphate phosphatase LCB3</fullName>
    </submittedName>
</protein>
<evidence type="ECO:0000256" key="4">
    <source>
        <dbReference type="ARBA" id="ARBA00022824"/>
    </source>
</evidence>
<feature type="transmembrane region" description="Helical" evidence="8">
    <location>
        <begin position="255"/>
        <end position="273"/>
    </location>
</feature>
<evidence type="ECO:0000256" key="1">
    <source>
        <dbReference type="ARBA" id="ARBA00004477"/>
    </source>
</evidence>
<evidence type="ECO:0000313" key="11">
    <source>
        <dbReference type="Proteomes" id="UP000262825"/>
    </source>
</evidence>
<keyword evidence="4" id="KW-0256">Endoplasmic reticulum</keyword>
<feature type="domain" description="Phosphatidic acid phosphatase type 2/haloperoxidase" evidence="9">
    <location>
        <begin position="119"/>
        <end position="241"/>
    </location>
</feature>
<reference evidence="11" key="1">
    <citation type="submission" date="2018-06" db="EMBL/GenBank/DDBJ databases">
        <authorList>
            <person name="Guldener U."/>
        </authorList>
    </citation>
    <scope>NUCLEOTIDE SEQUENCE [LARGE SCALE GENOMIC DNA]</scope>
    <source>
        <strain evidence="11">UTAD17</strain>
    </source>
</reference>
<dbReference type="InterPro" id="IPR036938">
    <property type="entry name" value="PAP2/HPO_sf"/>
</dbReference>
<dbReference type="Proteomes" id="UP000262825">
    <property type="component" value="Unassembled WGS sequence"/>
</dbReference>
<keyword evidence="3" id="KW-0378">Hydrolase</keyword>
<comment type="subcellular location">
    <subcellularLocation>
        <location evidence="1">Endoplasmic reticulum membrane</location>
        <topology evidence="1">Multi-pass membrane protein</topology>
    </subcellularLocation>
</comment>
<feature type="transmembrane region" description="Helical" evidence="8">
    <location>
        <begin position="223"/>
        <end position="243"/>
    </location>
</feature>
<accession>A0A376BBZ8</accession>
<evidence type="ECO:0000256" key="3">
    <source>
        <dbReference type="ARBA" id="ARBA00022801"/>
    </source>
</evidence>
<keyword evidence="11" id="KW-1185">Reference proteome</keyword>
<dbReference type="AlphaFoldDB" id="A0A376BBZ8"/>
<evidence type="ECO:0000259" key="9">
    <source>
        <dbReference type="SMART" id="SM00014"/>
    </source>
</evidence>
<proteinExistence type="inferred from homology"/>
<keyword evidence="2 8" id="KW-0812">Transmembrane</keyword>
<dbReference type="PANTHER" id="PTHR14969">
    <property type="entry name" value="SPHINGOSINE-1-PHOSPHATE PHOSPHOHYDROLASE"/>
    <property type="match status" value="1"/>
</dbReference>
<dbReference type="GO" id="GO:0042392">
    <property type="term" value="F:sphingosine-1-phosphate phosphatase activity"/>
    <property type="evidence" value="ECO:0007669"/>
    <property type="project" value="TreeGrafter"/>
</dbReference>
<dbReference type="SUPFAM" id="SSF48317">
    <property type="entry name" value="Acid phosphatase/Vanadium-dependent haloperoxidase"/>
    <property type="match status" value="1"/>
</dbReference>
<evidence type="ECO:0000313" key="10">
    <source>
        <dbReference type="EMBL" id="SSD62213.1"/>
    </source>
</evidence>
<sequence length="348" mass="39882">MGSGYEYKGSTNTPISLRKRSLSITEPINDITTKHLLADPGNHPPEEHFKPRMSKFRYKIREILYPFVVNELPVLNHFQKTFRCKFLDEYFVNTANLGSHTFYVLCLPIPRWIGLSRYSRDLVFILGYSIYASGYCKDLWCLPRPKSPPIIRITHSEYTTKEYGAPSSHTANATGVTLFLLYLTFVVYYDETNFATKILVSILILLYYFTLTVGRIYTGMHGLLDIESGAIIGTVCFLIRLLLRDYVDNYLLNKWWFPLVSCLFGFTLLFTHVEPVDVCPCFEDSVAFIGVIGGLDFGDWLYPHIFKSANYELPYSYGNNIKITLLRVAVGVTLVVLWKSVLTIQTIS</sequence>
<gene>
    <name evidence="10" type="ORF">SCODWIG_03975</name>
</gene>
<dbReference type="GO" id="GO:0006629">
    <property type="term" value="P:lipid metabolic process"/>
    <property type="evidence" value="ECO:0007669"/>
    <property type="project" value="UniProtKB-ARBA"/>
</dbReference>